<keyword evidence="5 8" id="KW-0133">Cell shape</keyword>
<keyword evidence="11" id="KW-1185">Reference proteome</keyword>
<keyword evidence="3 8" id="KW-1003">Cell membrane</keyword>
<reference evidence="11" key="1">
    <citation type="submission" date="2017-04" db="EMBL/GenBank/DDBJ databases">
        <authorList>
            <person name="Varghese N."/>
            <person name="Submissions S."/>
        </authorList>
    </citation>
    <scope>NUCLEOTIDE SEQUENCE [LARGE SCALE GENOMIC DNA]</scope>
</reference>
<sequence length="161" mass="18277">MRMIKGGFGTLLVTYLLALVLMVMPMPAALDPFRPDWLALVLLYWMIALPHRVSMGTALVLGVVSDILLGSTFGIHATGLIVMGYFASRHFQKIRNFSLSQQALIVAILILLKRTIVFQVEHFLNDAQFMASYMLPVITSAIIWPWLFLLLRKVRRNFRVS</sequence>
<evidence type="ECO:0000256" key="8">
    <source>
        <dbReference type="PIRNR" id="PIRNR018472"/>
    </source>
</evidence>
<dbReference type="GO" id="GO:0008360">
    <property type="term" value="P:regulation of cell shape"/>
    <property type="evidence" value="ECO:0007669"/>
    <property type="project" value="UniProtKB-UniRule"/>
</dbReference>
<dbReference type="NCBIfam" id="TIGR03426">
    <property type="entry name" value="shape_MreD"/>
    <property type="match status" value="1"/>
</dbReference>
<keyword evidence="4 9" id="KW-0812">Transmembrane</keyword>
<evidence type="ECO:0000256" key="4">
    <source>
        <dbReference type="ARBA" id="ARBA00022692"/>
    </source>
</evidence>
<dbReference type="EMBL" id="FXWH01000001">
    <property type="protein sequence ID" value="SMQ60384.1"/>
    <property type="molecule type" value="Genomic_DNA"/>
</dbReference>
<dbReference type="RefSeq" id="WP_086433591.1">
    <property type="nucleotide sequence ID" value="NZ_FXWH01000001.1"/>
</dbReference>
<dbReference type="PANTHER" id="PTHR37484">
    <property type="entry name" value="ROD SHAPE-DETERMINING PROTEIN MRED"/>
    <property type="match status" value="1"/>
</dbReference>
<dbReference type="Pfam" id="PF04093">
    <property type="entry name" value="MreD"/>
    <property type="match status" value="1"/>
</dbReference>
<keyword evidence="6 9" id="KW-1133">Transmembrane helix</keyword>
<evidence type="ECO:0000256" key="2">
    <source>
        <dbReference type="ARBA" id="ARBA00007776"/>
    </source>
</evidence>
<proteinExistence type="inferred from homology"/>
<evidence type="ECO:0000256" key="7">
    <source>
        <dbReference type="ARBA" id="ARBA00023136"/>
    </source>
</evidence>
<feature type="transmembrane region" description="Helical" evidence="9">
    <location>
        <begin position="130"/>
        <end position="151"/>
    </location>
</feature>
<evidence type="ECO:0000256" key="9">
    <source>
        <dbReference type="SAM" id="Phobius"/>
    </source>
</evidence>
<dbReference type="InterPro" id="IPR007227">
    <property type="entry name" value="Cell_shape_determining_MreD"/>
</dbReference>
<name>A0A1Y6ECV2_9GAMM</name>
<organism evidence="10 11">
    <name type="scientific">Pseudidiomarina planktonica</name>
    <dbReference type="NCBI Taxonomy" id="1323738"/>
    <lineage>
        <taxon>Bacteria</taxon>
        <taxon>Pseudomonadati</taxon>
        <taxon>Pseudomonadota</taxon>
        <taxon>Gammaproteobacteria</taxon>
        <taxon>Alteromonadales</taxon>
        <taxon>Idiomarinaceae</taxon>
        <taxon>Pseudidiomarina</taxon>
    </lineage>
</organism>
<gene>
    <name evidence="10" type="ORF">SAMN06297229_0409</name>
</gene>
<dbReference type="PANTHER" id="PTHR37484:SF1">
    <property type="entry name" value="ROD SHAPE-DETERMINING PROTEIN MRED"/>
    <property type="match status" value="1"/>
</dbReference>
<dbReference type="PIRSF" id="PIRSF018472">
    <property type="entry name" value="MreD_proteobac"/>
    <property type="match status" value="1"/>
</dbReference>
<comment type="function">
    <text evidence="8">Involved in formation of the rod shape of the cell. May also contribute to regulation of formation of penicillin-binding proteins.</text>
</comment>
<dbReference type="AlphaFoldDB" id="A0A1Y6ECV2"/>
<keyword evidence="8" id="KW-0997">Cell inner membrane</keyword>
<comment type="subcellular location">
    <subcellularLocation>
        <location evidence="8">Cell inner membrane</location>
    </subcellularLocation>
    <subcellularLocation>
        <location evidence="1">Cell membrane</location>
        <topology evidence="1">Multi-pass membrane protein</topology>
    </subcellularLocation>
</comment>
<feature type="transmembrane region" description="Helical" evidence="9">
    <location>
        <begin position="99"/>
        <end position="118"/>
    </location>
</feature>
<protein>
    <recommendedName>
        <fullName evidence="8">Rod shape-determining protein MreD</fullName>
    </recommendedName>
</protein>
<dbReference type="Proteomes" id="UP000194450">
    <property type="component" value="Unassembled WGS sequence"/>
</dbReference>
<feature type="transmembrane region" description="Helical" evidence="9">
    <location>
        <begin position="54"/>
        <end position="87"/>
    </location>
</feature>
<comment type="similarity">
    <text evidence="2 8">Belongs to the MreD family.</text>
</comment>
<evidence type="ECO:0000256" key="5">
    <source>
        <dbReference type="ARBA" id="ARBA00022960"/>
    </source>
</evidence>
<evidence type="ECO:0000256" key="3">
    <source>
        <dbReference type="ARBA" id="ARBA00022475"/>
    </source>
</evidence>
<keyword evidence="7 8" id="KW-0472">Membrane</keyword>
<dbReference type="OrthoDB" id="6647425at2"/>
<evidence type="ECO:0000256" key="1">
    <source>
        <dbReference type="ARBA" id="ARBA00004651"/>
    </source>
</evidence>
<accession>A0A1Y6ECV2</accession>
<evidence type="ECO:0000256" key="6">
    <source>
        <dbReference type="ARBA" id="ARBA00022989"/>
    </source>
</evidence>
<evidence type="ECO:0000313" key="11">
    <source>
        <dbReference type="Proteomes" id="UP000194450"/>
    </source>
</evidence>
<evidence type="ECO:0000313" key="10">
    <source>
        <dbReference type="EMBL" id="SMQ60384.1"/>
    </source>
</evidence>
<dbReference type="InterPro" id="IPR026034">
    <property type="entry name" value="MreD_proteobac"/>
</dbReference>
<dbReference type="GO" id="GO:0005886">
    <property type="term" value="C:plasma membrane"/>
    <property type="evidence" value="ECO:0007669"/>
    <property type="project" value="UniProtKB-SubCell"/>
</dbReference>